<dbReference type="EMBL" id="JAJITC010000003">
    <property type="protein sequence ID" value="MCC8401751.1"/>
    <property type="molecule type" value="Genomic_DNA"/>
</dbReference>
<keyword evidence="2" id="KW-1185">Reference proteome</keyword>
<dbReference type="RefSeq" id="WP_230560624.1">
    <property type="nucleotide sequence ID" value="NZ_JAJITC010000003.1"/>
</dbReference>
<evidence type="ECO:0000313" key="1">
    <source>
        <dbReference type="EMBL" id="MCC8401751.1"/>
    </source>
</evidence>
<accession>A0ABS8KAH8</accession>
<organism evidence="1 2">
    <name type="scientific">Paraburkholderia translucens</name>
    <dbReference type="NCBI Taxonomy" id="2886945"/>
    <lineage>
        <taxon>Bacteria</taxon>
        <taxon>Pseudomonadati</taxon>
        <taxon>Pseudomonadota</taxon>
        <taxon>Betaproteobacteria</taxon>
        <taxon>Burkholderiales</taxon>
        <taxon>Burkholderiaceae</taxon>
        <taxon>Paraburkholderia</taxon>
    </lineage>
</organism>
<evidence type="ECO:0000313" key="2">
    <source>
        <dbReference type="Proteomes" id="UP001430614"/>
    </source>
</evidence>
<sequence length="90" mass="10065">MFGEASTRAADLHRRGSVPRYWLRQRLIACVSFSFSLVADLAARGGSLRPLTRYNAGPLVPFPFSFRWTHPMFQIVALIVSASAARISLR</sequence>
<reference evidence="1 2" key="1">
    <citation type="submission" date="2021-11" db="EMBL/GenBank/DDBJ databases">
        <authorList>
            <person name="Oh E.-T."/>
            <person name="Kim S.-B."/>
        </authorList>
    </citation>
    <scope>NUCLEOTIDE SEQUENCE [LARGE SCALE GENOMIC DNA]</scope>
    <source>
        <strain evidence="1 2">MMS20-SJTN17</strain>
    </source>
</reference>
<gene>
    <name evidence="1" type="ORF">LJ655_07560</name>
</gene>
<comment type="caution">
    <text evidence="1">The sequence shown here is derived from an EMBL/GenBank/DDBJ whole genome shotgun (WGS) entry which is preliminary data.</text>
</comment>
<dbReference type="Proteomes" id="UP001430614">
    <property type="component" value="Unassembled WGS sequence"/>
</dbReference>
<name>A0ABS8KAH8_9BURK</name>
<protein>
    <submittedName>
        <fullName evidence="1">Uncharacterized protein</fullName>
    </submittedName>
</protein>
<proteinExistence type="predicted"/>